<reference evidence="2 3" key="1">
    <citation type="journal article" date="2007" name="Nature">
        <title>Evolution of genes and genomes on the Drosophila phylogeny.</title>
        <authorList>
            <consortium name="Drosophila 12 Genomes Consortium"/>
            <person name="Clark A.G."/>
            <person name="Eisen M.B."/>
            <person name="Smith D.R."/>
            <person name="Bergman C.M."/>
            <person name="Oliver B."/>
            <person name="Markow T.A."/>
            <person name="Kaufman T.C."/>
            <person name="Kellis M."/>
            <person name="Gelbart W."/>
            <person name="Iyer V.N."/>
            <person name="Pollard D.A."/>
            <person name="Sackton T.B."/>
            <person name="Larracuente A.M."/>
            <person name="Singh N.D."/>
            <person name="Abad J.P."/>
            <person name="Abt D.N."/>
            <person name="Adryan B."/>
            <person name="Aguade M."/>
            <person name="Akashi H."/>
            <person name="Anderson W.W."/>
            <person name="Aquadro C.F."/>
            <person name="Ardell D.H."/>
            <person name="Arguello R."/>
            <person name="Artieri C.G."/>
            <person name="Barbash D.A."/>
            <person name="Barker D."/>
            <person name="Barsanti P."/>
            <person name="Batterham P."/>
            <person name="Batzoglou S."/>
            <person name="Begun D."/>
            <person name="Bhutkar A."/>
            <person name="Blanco E."/>
            <person name="Bosak S.A."/>
            <person name="Bradley R.K."/>
            <person name="Brand A.D."/>
            <person name="Brent M.R."/>
            <person name="Brooks A.N."/>
            <person name="Brown R.H."/>
            <person name="Butlin R.K."/>
            <person name="Caggese C."/>
            <person name="Calvi B.R."/>
            <person name="Bernardo de Carvalho A."/>
            <person name="Caspi A."/>
            <person name="Castrezana S."/>
            <person name="Celniker S.E."/>
            <person name="Chang J.L."/>
            <person name="Chapple C."/>
            <person name="Chatterji S."/>
            <person name="Chinwalla A."/>
            <person name="Civetta A."/>
            <person name="Clifton S.W."/>
            <person name="Comeron J.M."/>
            <person name="Costello J.C."/>
            <person name="Coyne J.A."/>
            <person name="Daub J."/>
            <person name="David R.G."/>
            <person name="Delcher A.L."/>
            <person name="Delehaunty K."/>
            <person name="Do C.B."/>
            <person name="Ebling H."/>
            <person name="Edwards K."/>
            <person name="Eickbush T."/>
            <person name="Evans J.D."/>
            <person name="Filipski A."/>
            <person name="Findeiss S."/>
            <person name="Freyhult E."/>
            <person name="Fulton L."/>
            <person name="Fulton R."/>
            <person name="Garcia A.C."/>
            <person name="Gardiner A."/>
            <person name="Garfield D.A."/>
            <person name="Garvin B.E."/>
            <person name="Gibson G."/>
            <person name="Gilbert D."/>
            <person name="Gnerre S."/>
            <person name="Godfrey J."/>
            <person name="Good R."/>
            <person name="Gotea V."/>
            <person name="Gravely B."/>
            <person name="Greenberg A.J."/>
            <person name="Griffiths-Jones S."/>
            <person name="Gross S."/>
            <person name="Guigo R."/>
            <person name="Gustafson E.A."/>
            <person name="Haerty W."/>
            <person name="Hahn M.W."/>
            <person name="Halligan D.L."/>
            <person name="Halpern A.L."/>
            <person name="Halter G.M."/>
            <person name="Han M.V."/>
            <person name="Heger A."/>
            <person name="Hillier L."/>
            <person name="Hinrichs A.S."/>
            <person name="Holmes I."/>
            <person name="Hoskins R.A."/>
            <person name="Hubisz M.J."/>
            <person name="Hultmark D."/>
            <person name="Huntley M.A."/>
            <person name="Jaffe D.B."/>
            <person name="Jagadeeshan S."/>
            <person name="Jeck W.R."/>
            <person name="Johnson J."/>
            <person name="Jones C.D."/>
            <person name="Jordan W.C."/>
            <person name="Karpen G.H."/>
            <person name="Kataoka E."/>
            <person name="Keightley P.D."/>
            <person name="Kheradpour P."/>
            <person name="Kirkness E.F."/>
            <person name="Koerich L.B."/>
            <person name="Kristiansen K."/>
            <person name="Kudrna D."/>
            <person name="Kulathinal R.J."/>
            <person name="Kumar S."/>
            <person name="Kwok R."/>
            <person name="Lander E."/>
            <person name="Langley C.H."/>
            <person name="Lapoint R."/>
            <person name="Lazzaro B.P."/>
            <person name="Lee S.J."/>
            <person name="Levesque L."/>
            <person name="Li R."/>
            <person name="Lin C.F."/>
            <person name="Lin M.F."/>
            <person name="Lindblad-Toh K."/>
            <person name="Llopart A."/>
            <person name="Long M."/>
            <person name="Low L."/>
            <person name="Lozovsky E."/>
            <person name="Lu J."/>
            <person name="Luo M."/>
            <person name="Machado C.A."/>
            <person name="Makalowski W."/>
            <person name="Marzo M."/>
            <person name="Matsuda M."/>
            <person name="Matzkin L."/>
            <person name="McAllister B."/>
            <person name="McBride C.S."/>
            <person name="McKernan B."/>
            <person name="McKernan K."/>
            <person name="Mendez-Lago M."/>
            <person name="Minx P."/>
            <person name="Mollenhauer M.U."/>
            <person name="Montooth K."/>
            <person name="Mount S.M."/>
            <person name="Mu X."/>
            <person name="Myers E."/>
            <person name="Negre B."/>
            <person name="Newfeld S."/>
            <person name="Nielsen R."/>
            <person name="Noor M.A."/>
            <person name="O'Grady P."/>
            <person name="Pachter L."/>
            <person name="Papaceit M."/>
            <person name="Parisi M.J."/>
            <person name="Parisi M."/>
            <person name="Parts L."/>
            <person name="Pedersen J.S."/>
            <person name="Pesole G."/>
            <person name="Phillippy A.M."/>
            <person name="Ponting C.P."/>
            <person name="Pop M."/>
            <person name="Porcelli D."/>
            <person name="Powell J.R."/>
            <person name="Prohaska S."/>
            <person name="Pruitt K."/>
            <person name="Puig M."/>
            <person name="Quesneville H."/>
            <person name="Ram K.R."/>
            <person name="Rand D."/>
            <person name="Rasmussen M.D."/>
            <person name="Reed L.K."/>
            <person name="Reenan R."/>
            <person name="Reily A."/>
            <person name="Remington K.A."/>
            <person name="Rieger T.T."/>
            <person name="Ritchie M.G."/>
            <person name="Robin C."/>
            <person name="Rogers Y.H."/>
            <person name="Rohde C."/>
            <person name="Rozas J."/>
            <person name="Rubenfield M.J."/>
            <person name="Ruiz A."/>
            <person name="Russo S."/>
            <person name="Salzberg S.L."/>
            <person name="Sanchez-Gracia A."/>
            <person name="Saranga D.J."/>
            <person name="Sato H."/>
            <person name="Schaeffer S.W."/>
            <person name="Schatz M.C."/>
            <person name="Schlenke T."/>
            <person name="Schwartz R."/>
            <person name="Segarra C."/>
            <person name="Singh R.S."/>
            <person name="Sirot L."/>
            <person name="Sirota M."/>
            <person name="Sisneros N.B."/>
            <person name="Smith C.D."/>
            <person name="Smith T.F."/>
            <person name="Spieth J."/>
            <person name="Stage D.E."/>
            <person name="Stark A."/>
            <person name="Stephan W."/>
            <person name="Strausberg R.L."/>
            <person name="Strempel S."/>
            <person name="Sturgill D."/>
            <person name="Sutton G."/>
            <person name="Sutton G.G."/>
            <person name="Tao W."/>
            <person name="Teichmann S."/>
            <person name="Tobari Y.N."/>
            <person name="Tomimura Y."/>
            <person name="Tsolas J.M."/>
            <person name="Valente V.L."/>
            <person name="Venter E."/>
            <person name="Venter J.C."/>
            <person name="Vicario S."/>
            <person name="Vieira F.G."/>
            <person name="Vilella A.J."/>
            <person name="Villasante A."/>
            <person name="Walenz B."/>
            <person name="Wang J."/>
            <person name="Wasserman M."/>
            <person name="Watts T."/>
            <person name="Wilson D."/>
            <person name="Wilson R.K."/>
            <person name="Wing R.A."/>
            <person name="Wolfner M.F."/>
            <person name="Wong A."/>
            <person name="Wong G.K."/>
            <person name="Wu C.I."/>
            <person name="Wu G."/>
            <person name="Yamamoto D."/>
            <person name="Yang H.P."/>
            <person name="Yang S.P."/>
            <person name="Yorke J.A."/>
            <person name="Yoshida K."/>
            <person name="Zdobnov E."/>
            <person name="Zhang P."/>
            <person name="Zhang Y."/>
            <person name="Zimin A.V."/>
            <person name="Baldwin J."/>
            <person name="Abdouelleil A."/>
            <person name="Abdulkadir J."/>
            <person name="Abebe A."/>
            <person name="Abera B."/>
            <person name="Abreu J."/>
            <person name="Acer S.C."/>
            <person name="Aftuck L."/>
            <person name="Alexander A."/>
            <person name="An P."/>
            <person name="Anderson E."/>
            <person name="Anderson S."/>
            <person name="Arachi H."/>
            <person name="Azer M."/>
            <person name="Bachantsang P."/>
            <person name="Barry A."/>
            <person name="Bayul T."/>
            <person name="Berlin A."/>
            <person name="Bessette D."/>
            <person name="Bloom T."/>
            <person name="Blye J."/>
            <person name="Boguslavskiy L."/>
            <person name="Bonnet C."/>
            <person name="Boukhgalter B."/>
            <person name="Bourzgui I."/>
            <person name="Brown A."/>
            <person name="Cahill P."/>
            <person name="Channer S."/>
            <person name="Cheshatsang Y."/>
            <person name="Chuda L."/>
            <person name="Citroen M."/>
            <person name="Collymore A."/>
            <person name="Cooke P."/>
            <person name="Costello M."/>
            <person name="D'Aco K."/>
            <person name="Daza R."/>
            <person name="De Haan G."/>
            <person name="DeGray S."/>
            <person name="DeMaso C."/>
            <person name="Dhargay N."/>
            <person name="Dooley K."/>
            <person name="Dooley E."/>
            <person name="Doricent M."/>
            <person name="Dorje P."/>
            <person name="Dorjee K."/>
            <person name="Dupes A."/>
            <person name="Elong R."/>
            <person name="Falk J."/>
            <person name="Farina A."/>
            <person name="Faro S."/>
            <person name="Ferguson D."/>
            <person name="Fisher S."/>
            <person name="Foley C.D."/>
            <person name="Franke A."/>
            <person name="Friedrich D."/>
            <person name="Gadbois L."/>
            <person name="Gearin G."/>
            <person name="Gearin C.R."/>
            <person name="Giannoukos G."/>
            <person name="Goode T."/>
            <person name="Graham J."/>
            <person name="Grandbois E."/>
            <person name="Grewal S."/>
            <person name="Gyaltsen K."/>
            <person name="Hafez N."/>
            <person name="Hagos B."/>
            <person name="Hall J."/>
            <person name="Henson C."/>
            <person name="Hollinger A."/>
            <person name="Honan T."/>
            <person name="Huard M.D."/>
            <person name="Hughes L."/>
            <person name="Hurhula B."/>
            <person name="Husby M.E."/>
            <person name="Kamat A."/>
            <person name="Kanga B."/>
            <person name="Kashin S."/>
            <person name="Khazanovich D."/>
            <person name="Kisner P."/>
            <person name="Lance K."/>
            <person name="Lara M."/>
            <person name="Lee W."/>
            <person name="Lennon N."/>
            <person name="Letendre F."/>
            <person name="LeVine R."/>
            <person name="Lipovsky A."/>
            <person name="Liu X."/>
            <person name="Liu J."/>
            <person name="Liu S."/>
            <person name="Lokyitsang T."/>
            <person name="Lokyitsang Y."/>
            <person name="Lubonja R."/>
            <person name="Lui A."/>
            <person name="MacDonald P."/>
            <person name="Magnisalis V."/>
            <person name="Maru K."/>
            <person name="Matthews C."/>
            <person name="McCusker W."/>
            <person name="McDonough S."/>
            <person name="Mehta T."/>
            <person name="Meldrim J."/>
            <person name="Meneus L."/>
            <person name="Mihai O."/>
            <person name="Mihalev A."/>
            <person name="Mihova T."/>
            <person name="Mittelman R."/>
            <person name="Mlenga V."/>
            <person name="Montmayeur A."/>
            <person name="Mulrain L."/>
            <person name="Navidi A."/>
            <person name="Naylor J."/>
            <person name="Negash T."/>
            <person name="Nguyen T."/>
            <person name="Nguyen N."/>
            <person name="Nicol R."/>
            <person name="Norbu C."/>
            <person name="Norbu N."/>
            <person name="Novod N."/>
            <person name="O'Neill B."/>
            <person name="Osman S."/>
            <person name="Markiewicz E."/>
            <person name="Oyono O.L."/>
            <person name="Patti C."/>
            <person name="Phunkhang P."/>
            <person name="Pierre F."/>
            <person name="Priest M."/>
            <person name="Raghuraman S."/>
            <person name="Rege F."/>
            <person name="Reyes R."/>
            <person name="Rise C."/>
            <person name="Rogov P."/>
            <person name="Ross K."/>
            <person name="Ryan E."/>
            <person name="Settipalli S."/>
            <person name="Shea T."/>
            <person name="Sherpa N."/>
            <person name="Shi L."/>
            <person name="Shih D."/>
            <person name="Sparrow T."/>
            <person name="Spaulding J."/>
            <person name="Stalker J."/>
            <person name="Stange-Thomann N."/>
            <person name="Stavropoulos S."/>
            <person name="Stone C."/>
            <person name="Strader C."/>
            <person name="Tesfaye S."/>
            <person name="Thomson T."/>
            <person name="Thoulutsang Y."/>
            <person name="Thoulutsang D."/>
            <person name="Topham K."/>
            <person name="Topping I."/>
            <person name="Tsamla T."/>
            <person name="Vassiliev H."/>
            <person name="Vo A."/>
            <person name="Wangchuk T."/>
            <person name="Wangdi T."/>
            <person name="Weiand M."/>
            <person name="Wilkinson J."/>
            <person name="Wilson A."/>
            <person name="Yadav S."/>
            <person name="Young G."/>
            <person name="Yu Q."/>
            <person name="Zembek L."/>
            <person name="Zhong D."/>
            <person name="Zimmer A."/>
            <person name="Zwirko Z."/>
            <person name="Jaffe D.B."/>
            <person name="Alvarez P."/>
            <person name="Brockman W."/>
            <person name="Butler J."/>
            <person name="Chin C."/>
            <person name="Gnerre S."/>
            <person name="Grabherr M."/>
            <person name="Kleber M."/>
            <person name="Mauceli E."/>
            <person name="MacCallum I."/>
        </authorList>
    </citation>
    <scope>NUCLEOTIDE SEQUENCE [LARGE SCALE GENOMIC DNA]</scope>
    <source>
        <strain evidence="3">Tai18E2 / Tucson 14021-0261.01</strain>
    </source>
</reference>
<feature type="region of interest" description="Disordered" evidence="1">
    <location>
        <begin position="189"/>
        <end position="271"/>
    </location>
</feature>
<evidence type="ECO:0000313" key="2">
    <source>
        <dbReference type="EMBL" id="EDW91259.1"/>
    </source>
</evidence>
<dbReference type="Proteomes" id="UP000002282">
    <property type="component" value="Chromosome 2R"/>
</dbReference>
<dbReference type="KEGG" id="dya:Dyak_GE13721"/>
<reference evidence="2 3" key="2">
    <citation type="journal article" date="2007" name="PLoS Biol.">
        <title>Principles of genome evolution in the Drosophila melanogaster species group.</title>
        <authorList>
            <person name="Ranz J.M."/>
            <person name="Maurin D."/>
            <person name="Chan Y.S."/>
            <person name="von Grotthuss M."/>
            <person name="Hillier L.W."/>
            <person name="Roote J."/>
            <person name="Ashburner M."/>
            <person name="Bergman C.M."/>
        </authorList>
    </citation>
    <scope>NUCLEOTIDE SEQUENCE [LARGE SCALE GENOMIC DNA]</scope>
    <source>
        <strain evidence="3">Tai18E2 / Tucson 14021-0261.01</strain>
    </source>
</reference>
<dbReference type="EMBL" id="CM000158">
    <property type="protein sequence ID" value="EDW91259.1"/>
    <property type="molecule type" value="Genomic_DNA"/>
</dbReference>
<feature type="region of interest" description="Disordered" evidence="1">
    <location>
        <begin position="158"/>
        <end position="177"/>
    </location>
</feature>
<dbReference type="AlphaFoldDB" id="B4P905"/>
<feature type="compositionally biased region" description="Basic and acidic residues" evidence="1">
    <location>
        <begin position="232"/>
        <end position="245"/>
    </location>
</feature>
<dbReference type="PhylomeDB" id="B4P905"/>
<evidence type="ECO:0000313" key="3">
    <source>
        <dbReference type="Proteomes" id="UP000002282"/>
    </source>
</evidence>
<dbReference type="OrthoDB" id="7873147at2759"/>
<dbReference type="OMA" id="SPICNNM"/>
<evidence type="ECO:0000256" key="1">
    <source>
        <dbReference type="SAM" id="MobiDB-lite"/>
    </source>
</evidence>
<protein>
    <recommendedName>
        <fullName evidence="4">Protein panoramix</fullName>
    </recommendedName>
</protein>
<proteinExistence type="predicted"/>
<keyword evidence="3" id="KW-1185">Reference proteome</keyword>
<organism evidence="2 3">
    <name type="scientific">Drosophila yakuba</name>
    <name type="common">Fruit fly</name>
    <dbReference type="NCBI Taxonomy" id="7245"/>
    <lineage>
        <taxon>Eukaryota</taxon>
        <taxon>Metazoa</taxon>
        <taxon>Ecdysozoa</taxon>
        <taxon>Arthropoda</taxon>
        <taxon>Hexapoda</taxon>
        <taxon>Insecta</taxon>
        <taxon>Pterygota</taxon>
        <taxon>Neoptera</taxon>
        <taxon>Endopterygota</taxon>
        <taxon>Diptera</taxon>
        <taxon>Brachycera</taxon>
        <taxon>Muscomorpha</taxon>
        <taxon>Ephydroidea</taxon>
        <taxon>Drosophilidae</taxon>
        <taxon>Drosophila</taxon>
        <taxon>Sophophora</taxon>
    </lineage>
</organism>
<feature type="compositionally biased region" description="Basic and acidic residues" evidence="1">
    <location>
        <begin position="212"/>
        <end position="222"/>
    </location>
</feature>
<gene>
    <name evidence="2" type="primary">Dyak\GE13721</name>
    <name evidence="2" type="synonym">dyak_GLEANR_13906</name>
    <name evidence="2" type="synonym">GE13721</name>
    <name evidence="2" type="ORF">Dyak_GE13721</name>
</gene>
<feature type="compositionally biased region" description="Basic residues" evidence="1">
    <location>
        <begin position="199"/>
        <end position="211"/>
    </location>
</feature>
<feature type="region of interest" description="Disordered" evidence="1">
    <location>
        <begin position="14"/>
        <end position="87"/>
    </location>
</feature>
<name>B4P905_DROYA</name>
<dbReference type="GO" id="GO:0034584">
    <property type="term" value="F:piRNA binding"/>
    <property type="evidence" value="ECO:0007669"/>
    <property type="project" value="EnsemblMetazoa"/>
</dbReference>
<feature type="compositionally biased region" description="Basic and acidic residues" evidence="1">
    <location>
        <begin position="189"/>
        <end position="198"/>
    </location>
</feature>
<sequence>MDAPIKLEVKVEDDVGCGVNEDEATPLRETTGETPPHAFASGVPMSGSGWNSDPEDGDIAHHSAPPTPGAHLQPPPDAIEPKTEPKLKIDAENAMLDGLLEDPFDIGSPPTLQTPADLKPHVTLESVEQNRTMDLLPSQFSKRDNLDDMDLFSLEAAKTLVPDEPLNDTPVEDLEADDLIAQKREILRKLEMADENRKVKNKKKKHKKDRSHRSNRDHEEHRKRNRSASSQDENKDERNRNERDHRGRYKYKKRKSSGSSQTEGPEEKKLRDAELDYVPVRADEHSIRLVKFSNLMEQQTPQVEPNTGNLSKADKRGLAVARAELVLEQIQQMANKEEPSEFHMVDAICKLPVNESFRNQDCFENPSPICNNMNVVYKFNSTPGTRIDLAKWGLEAVPQATKRLLRLLGIDVVRLKELQSTVKPSQRILKLKKEQLEQGLAPTEENETATLYKNAATQTERRTAAHDAGTQVRLESRPSGAFWQNPNFDPMDLTQQQSNVMLALQEIYKTLPSATVAVKLYKALEPALAIIKGR</sequence>
<dbReference type="GO" id="GO:0090571">
    <property type="term" value="C:RNA polymerase II transcription repressor complex"/>
    <property type="evidence" value="ECO:0007669"/>
    <property type="project" value="EnsemblMetazoa"/>
</dbReference>
<evidence type="ECO:0008006" key="4">
    <source>
        <dbReference type="Google" id="ProtNLM"/>
    </source>
</evidence>
<dbReference type="GO" id="GO:0141006">
    <property type="term" value="P:transposable element silencing by piRNA-mediated heterochromatin formation"/>
    <property type="evidence" value="ECO:0007669"/>
    <property type="project" value="EnsemblMetazoa"/>
</dbReference>
<feature type="compositionally biased region" description="Pro residues" evidence="1">
    <location>
        <begin position="65"/>
        <end position="78"/>
    </location>
</feature>
<accession>B4P905</accession>
<dbReference type="HOGENOM" id="CLU_037558_0_0_1"/>
<dbReference type="eggNOG" id="ENOG502T937">
    <property type="taxonomic scope" value="Eukaryota"/>
</dbReference>
<feature type="compositionally biased region" description="Basic residues" evidence="1">
    <location>
        <begin position="246"/>
        <end position="256"/>
    </location>
</feature>